<proteinExistence type="inferred from homology"/>
<evidence type="ECO:0000256" key="1">
    <source>
        <dbReference type="ARBA" id="ARBA00005466"/>
    </source>
</evidence>
<comment type="similarity">
    <text evidence="1">Belongs to the oxygen-dependent FAD-linked oxidoreductase family.</text>
</comment>
<dbReference type="Gene3D" id="3.30.465.10">
    <property type="match status" value="2"/>
</dbReference>
<feature type="chain" id="PRO_5044268797" evidence="3">
    <location>
        <begin position="20"/>
        <end position="549"/>
    </location>
</feature>
<dbReference type="InterPro" id="IPR050432">
    <property type="entry name" value="FAD-linked_Oxidoreductases_BP"/>
</dbReference>
<dbReference type="AlphaFoldDB" id="A0AB34FXK9"/>
<sequence>MGSLVISVLLFAAVSAARAAPHQSVIQPSPCKCFPGDDCWPGASDWDGLNRTVGGGLIATTPLGSPCHDPHYDEGDCSGLRKEWRLPAAHMGSSSSVMAPLLGNYVRFAVKAHTPQHVATALAFAARHRIRLVVRNTGHDYNGRSTGAGALAVWTHHMKERSIIDWADEHYVGKALHVGAGVQGFEALDEARKAGLVVVTGECPSVGLAGGYTQGGGHSALSTIHGLAADNVLSYEVVLSSGEHVTASRTKHSDLYWALSGGGGGNYGVVVSMTVRAHPDARVSGASFTVATAQDPDSIYGAIDVFHEALPGMIDSGAMVIYFFSQGSLQIPAITVFNKSMEETEQILKPFVDAASAKGFVVWPSYTEFESYYEHYSHYFGPFPGGSIQVGTQLFGGRLIPRAVLPHFSPTARRLASMGVTFIGVGLNVSGFGHDGATAVLPQWRQTMVHAALTLPWSFERPFGDMVAEQDRMTREIQPVIEAATPGAGAYMNEADFQQPDWQETFFGANYDRLLRVKRKYDPDGLFYAVAGVGSEDWTARGDGRLCRV</sequence>
<dbReference type="InterPro" id="IPR006094">
    <property type="entry name" value="Oxid_FAD_bind_N"/>
</dbReference>
<dbReference type="GO" id="GO:0016491">
    <property type="term" value="F:oxidoreductase activity"/>
    <property type="evidence" value="ECO:0007669"/>
    <property type="project" value="UniProtKB-KW"/>
</dbReference>
<dbReference type="InterPro" id="IPR016169">
    <property type="entry name" value="FAD-bd_PCMH_sub2"/>
</dbReference>
<dbReference type="PROSITE" id="PS51387">
    <property type="entry name" value="FAD_PCMH"/>
    <property type="match status" value="1"/>
</dbReference>
<comment type="caution">
    <text evidence="5">The sequence shown here is derived from an EMBL/GenBank/DDBJ whole genome shotgun (WGS) entry which is preliminary data.</text>
</comment>
<organism evidence="5 6">
    <name type="scientific">Purpureocillium lavendulum</name>
    <dbReference type="NCBI Taxonomy" id="1247861"/>
    <lineage>
        <taxon>Eukaryota</taxon>
        <taxon>Fungi</taxon>
        <taxon>Dikarya</taxon>
        <taxon>Ascomycota</taxon>
        <taxon>Pezizomycotina</taxon>
        <taxon>Sordariomycetes</taxon>
        <taxon>Hypocreomycetidae</taxon>
        <taxon>Hypocreales</taxon>
        <taxon>Ophiocordycipitaceae</taxon>
        <taxon>Purpureocillium</taxon>
    </lineage>
</organism>
<dbReference type="PANTHER" id="PTHR13878:SF91">
    <property type="entry name" value="FAD BINDING DOMAIN PROTEIN (AFU_ORTHOLOGUE AFUA_6G12070)-RELATED"/>
    <property type="match status" value="1"/>
</dbReference>
<dbReference type="Pfam" id="PF08031">
    <property type="entry name" value="BBE"/>
    <property type="match status" value="1"/>
</dbReference>
<dbReference type="InterPro" id="IPR036318">
    <property type="entry name" value="FAD-bd_PCMH-like_sf"/>
</dbReference>
<gene>
    <name evidence="5" type="ORF">O9K51_04808</name>
</gene>
<protein>
    <submittedName>
        <fullName evidence="5">FAD binding domain-containingprotein</fullName>
    </submittedName>
</protein>
<evidence type="ECO:0000256" key="3">
    <source>
        <dbReference type="SAM" id="SignalP"/>
    </source>
</evidence>
<feature type="domain" description="FAD-binding PCMH-type" evidence="4">
    <location>
        <begin position="98"/>
        <end position="280"/>
    </location>
</feature>
<dbReference type="InterPro" id="IPR012951">
    <property type="entry name" value="BBE"/>
</dbReference>
<dbReference type="Pfam" id="PF01565">
    <property type="entry name" value="FAD_binding_4"/>
    <property type="match status" value="1"/>
</dbReference>
<evidence type="ECO:0000313" key="5">
    <source>
        <dbReference type="EMBL" id="KAJ6443629.1"/>
    </source>
</evidence>
<feature type="signal peptide" evidence="3">
    <location>
        <begin position="1"/>
        <end position="19"/>
    </location>
</feature>
<reference evidence="5" key="1">
    <citation type="submission" date="2023-01" db="EMBL/GenBank/DDBJ databases">
        <title>The growth and conidiation of Purpureocillium lavendulum are regulated by nitrogen source and histone H3K14 acetylation.</title>
        <authorList>
            <person name="Tang P."/>
            <person name="Han J."/>
            <person name="Zhang C."/>
            <person name="Tang P."/>
            <person name="Qi F."/>
            <person name="Zhang K."/>
            <person name="Liang L."/>
        </authorList>
    </citation>
    <scope>NUCLEOTIDE SEQUENCE</scope>
    <source>
        <strain evidence="5">YMF1.00683</strain>
    </source>
</reference>
<evidence type="ECO:0000259" key="4">
    <source>
        <dbReference type="PROSITE" id="PS51387"/>
    </source>
</evidence>
<keyword evidence="2" id="KW-0560">Oxidoreductase</keyword>
<accession>A0AB34FXK9</accession>
<evidence type="ECO:0000256" key="2">
    <source>
        <dbReference type="ARBA" id="ARBA00023002"/>
    </source>
</evidence>
<dbReference type="Proteomes" id="UP001163105">
    <property type="component" value="Unassembled WGS sequence"/>
</dbReference>
<dbReference type="EMBL" id="JAQHRD010000003">
    <property type="protein sequence ID" value="KAJ6443629.1"/>
    <property type="molecule type" value="Genomic_DNA"/>
</dbReference>
<keyword evidence="3" id="KW-0732">Signal</keyword>
<dbReference type="InterPro" id="IPR016166">
    <property type="entry name" value="FAD-bd_PCMH"/>
</dbReference>
<evidence type="ECO:0000313" key="6">
    <source>
        <dbReference type="Proteomes" id="UP001163105"/>
    </source>
</evidence>
<dbReference type="PANTHER" id="PTHR13878">
    <property type="entry name" value="GULONOLACTONE OXIDASE"/>
    <property type="match status" value="1"/>
</dbReference>
<dbReference type="SUPFAM" id="SSF56176">
    <property type="entry name" value="FAD-binding/transporter-associated domain-like"/>
    <property type="match status" value="1"/>
</dbReference>
<keyword evidence="6" id="KW-1185">Reference proteome</keyword>
<dbReference type="GO" id="GO:0071949">
    <property type="term" value="F:FAD binding"/>
    <property type="evidence" value="ECO:0007669"/>
    <property type="project" value="InterPro"/>
</dbReference>
<name>A0AB34FXK9_9HYPO</name>